<sequence>MSPIPVVLAALFARSATGDEEVIENLTPLTNILNGTDESTIVALDFIATPDGRVRGWVEQSNLRGTWDIVWTCLVTTFICTYTLLNLNIPAPSDTPWILIKRRLFWMVFAVFAPEIVLTYAAGQWSRAKHSVKAFHGSGYTKWSLKLAFFADMGGFRLSCPGTDPFPLNAKQLHWLVVNGFVDYPKTSPAEIWDKSKQDRLAKLITSFQIGYLVVQCIGRLAQGLAITTLELNTLAIVVCSLMTAFTWLHKPSDVATPIDLHSPFDIADIIRDESKSCNQTHTWTNTPLDFIDQNGPGWSMNVQPFMTLPVIPEQRPIQRIPNDRFPMDPYGTQEYFLCFATLVFTGLHVAGWNMSFPTYTEQVLWRVASLILFGVTAAFWILETMASWVRLGRWKMLYLYFFDRAAIPRFRQATFDRLDQEEQEKPRDISTLPLPWEFWSIAPIAILYGIARVYQLVEGFMELREIDASAFVHVEWTQYLPHV</sequence>
<reference evidence="2" key="1">
    <citation type="journal article" date="2021" name="J Fungi (Basel)">
        <title>Genomic and Metabolomic Analyses of the Marine Fungus Emericellopsis cladophorae: Insights into Saltwater Adaptability Mechanisms and Its Biosynthetic Potential.</title>
        <authorList>
            <person name="Goncalves M.F.M."/>
            <person name="Hilario S."/>
            <person name="Van de Peer Y."/>
            <person name="Esteves A.C."/>
            <person name="Alves A."/>
        </authorList>
    </citation>
    <scope>NUCLEOTIDE SEQUENCE</scope>
    <source>
        <strain evidence="2">MUM 19.33</strain>
    </source>
</reference>
<dbReference type="PANTHER" id="PTHR35043">
    <property type="entry name" value="TRANSCRIPTION FACTOR DOMAIN-CONTAINING PROTEIN"/>
    <property type="match status" value="1"/>
</dbReference>
<protein>
    <submittedName>
        <fullName evidence="2">Uncharacterized protein</fullName>
    </submittedName>
</protein>
<keyword evidence="1" id="KW-0812">Transmembrane</keyword>
<dbReference type="EMBL" id="JAGIXG020000006">
    <property type="protein sequence ID" value="KAI6783780.1"/>
    <property type="molecule type" value="Genomic_DNA"/>
</dbReference>
<dbReference type="GeneID" id="75828173"/>
<evidence type="ECO:0000313" key="2">
    <source>
        <dbReference type="EMBL" id="KAI6783780.1"/>
    </source>
</evidence>
<reference evidence="2" key="2">
    <citation type="submission" date="2022-07" db="EMBL/GenBank/DDBJ databases">
        <authorList>
            <person name="Goncalves M.F.M."/>
            <person name="Hilario S."/>
            <person name="Van De Peer Y."/>
            <person name="Esteves A.C."/>
            <person name="Alves A."/>
        </authorList>
    </citation>
    <scope>NUCLEOTIDE SEQUENCE</scope>
    <source>
        <strain evidence="2">MUM 19.33</strain>
    </source>
</reference>
<feature type="transmembrane region" description="Helical" evidence="1">
    <location>
        <begin position="103"/>
        <end position="123"/>
    </location>
</feature>
<dbReference type="RefSeq" id="XP_051364636.1">
    <property type="nucleotide sequence ID" value="XM_051503676.1"/>
</dbReference>
<dbReference type="PANTHER" id="PTHR35043:SF8">
    <property type="entry name" value="DUF4220 DOMAIN-CONTAINING PROTEIN"/>
    <property type="match status" value="1"/>
</dbReference>
<name>A0A9P9Y673_9HYPO</name>
<accession>A0A9P9Y673</accession>
<feature type="transmembrane region" description="Helical" evidence="1">
    <location>
        <begin position="335"/>
        <end position="352"/>
    </location>
</feature>
<feature type="transmembrane region" description="Helical" evidence="1">
    <location>
        <begin position="364"/>
        <end position="383"/>
    </location>
</feature>
<comment type="caution">
    <text evidence="2">The sequence shown here is derived from an EMBL/GenBank/DDBJ whole genome shotgun (WGS) entry which is preliminary data.</text>
</comment>
<keyword evidence="3" id="KW-1185">Reference proteome</keyword>
<gene>
    <name evidence="2" type="ORF">J7T54_001656</name>
</gene>
<evidence type="ECO:0000313" key="3">
    <source>
        <dbReference type="Proteomes" id="UP001055219"/>
    </source>
</evidence>
<dbReference type="OrthoDB" id="5146053at2759"/>
<proteinExistence type="predicted"/>
<organism evidence="2 3">
    <name type="scientific">Emericellopsis cladophorae</name>
    <dbReference type="NCBI Taxonomy" id="2686198"/>
    <lineage>
        <taxon>Eukaryota</taxon>
        <taxon>Fungi</taxon>
        <taxon>Dikarya</taxon>
        <taxon>Ascomycota</taxon>
        <taxon>Pezizomycotina</taxon>
        <taxon>Sordariomycetes</taxon>
        <taxon>Hypocreomycetidae</taxon>
        <taxon>Hypocreales</taxon>
        <taxon>Bionectriaceae</taxon>
        <taxon>Emericellopsis</taxon>
    </lineage>
</organism>
<feature type="transmembrane region" description="Helical" evidence="1">
    <location>
        <begin position="69"/>
        <end position="91"/>
    </location>
</feature>
<evidence type="ECO:0000256" key="1">
    <source>
        <dbReference type="SAM" id="Phobius"/>
    </source>
</evidence>
<dbReference type="Proteomes" id="UP001055219">
    <property type="component" value="Unassembled WGS sequence"/>
</dbReference>
<keyword evidence="1" id="KW-0472">Membrane</keyword>
<keyword evidence="1" id="KW-1133">Transmembrane helix</keyword>
<dbReference type="AlphaFoldDB" id="A0A9P9Y673"/>